<evidence type="ECO:0000313" key="1">
    <source>
        <dbReference type="EMBL" id="DAF57210.1"/>
    </source>
</evidence>
<reference evidence="1" key="1">
    <citation type="journal article" date="2021" name="Proc. Natl. Acad. Sci. U.S.A.">
        <title>A Catalog of Tens of Thousands of Viruses from Human Metagenomes Reveals Hidden Associations with Chronic Diseases.</title>
        <authorList>
            <person name="Tisza M.J."/>
            <person name="Buck C.B."/>
        </authorList>
    </citation>
    <scope>NUCLEOTIDE SEQUENCE</scope>
    <source>
        <strain evidence="1">Ct5ra14</strain>
    </source>
</reference>
<name>A0A8S5T361_9CAUD</name>
<protein>
    <submittedName>
        <fullName evidence="1">Uncharacterized protein</fullName>
    </submittedName>
</protein>
<accession>A0A8S5T361</accession>
<dbReference type="EMBL" id="BK032730">
    <property type="protein sequence ID" value="DAF57210.1"/>
    <property type="molecule type" value="Genomic_DNA"/>
</dbReference>
<organism evidence="1">
    <name type="scientific">Myoviridae sp. ct5ra14</name>
    <dbReference type="NCBI Taxonomy" id="2827659"/>
    <lineage>
        <taxon>Viruses</taxon>
        <taxon>Duplodnaviria</taxon>
        <taxon>Heunggongvirae</taxon>
        <taxon>Uroviricota</taxon>
        <taxon>Caudoviricetes</taxon>
    </lineage>
</organism>
<proteinExistence type="predicted"/>
<sequence>MPRNKKPRKKFTCRKIEIPRISEERIDVIIDTMTNVGFSVELKLPNGTFDRDDMRALADFSNLTGVTFSELGEDRLSEEDLISSNELQCALSDSLTSLYLRTYKNKAKFYVPTGEELKTIQEAVTFFLPVMEEIVKDSPKLIIKFWNKTKNLMTRPDGAYNGVKVSSYE</sequence>